<evidence type="ECO:0000313" key="2">
    <source>
        <dbReference type="Proteomes" id="UP001500067"/>
    </source>
</evidence>
<dbReference type="Proteomes" id="UP001500067">
    <property type="component" value="Unassembled WGS sequence"/>
</dbReference>
<name>A0ABP8N7P7_9BACT</name>
<proteinExistence type="predicted"/>
<organism evidence="1 2">
    <name type="scientific">Nemorincola caseinilytica</name>
    <dbReference type="NCBI Taxonomy" id="2054315"/>
    <lineage>
        <taxon>Bacteria</taxon>
        <taxon>Pseudomonadati</taxon>
        <taxon>Bacteroidota</taxon>
        <taxon>Chitinophagia</taxon>
        <taxon>Chitinophagales</taxon>
        <taxon>Chitinophagaceae</taxon>
        <taxon>Nemorincola</taxon>
    </lineage>
</organism>
<comment type="caution">
    <text evidence="1">The sequence shown here is derived from an EMBL/GenBank/DDBJ whole genome shotgun (WGS) entry which is preliminary data.</text>
</comment>
<accession>A0ABP8N7P7</accession>
<reference evidence="2" key="1">
    <citation type="journal article" date="2019" name="Int. J. Syst. Evol. Microbiol.">
        <title>The Global Catalogue of Microorganisms (GCM) 10K type strain sequencing project: providing services to taxonomists for standard genome sequencing and annotation.</title>
        <authorList>
            <consortium name="The Broad Institute Genomics Platform"/>
            <consortium name="The Broad Institute Genome Sequencing Center for Infectious Disease"/>
            <person name="Wu L."/>
            <person name="Ma J."/>
        </authorList>
    </citation>
    <scope>NUCLEOTIDE SEQUENCE [LARGE SCALE GENOMIC DNA]</scope>
    <source>
        <strain evidence="2">JCM 32105</strain>
    </source>
</reference>
<dbReference type="EMBL" id="BAABFA010000005">
    <property type="protein sequence ID" value="GAA4461838.1"/>
    <property type="molecule type" value="Genomic_DNA"/>
</dbReference>
<gene>
    <name evidence="1" type="ORF">GCM10023093_07300</name>
</gene>
<keyword evidence="2" id="KW-1185">Reference proteome</keyword>
<sequence>MTYGRQNWGMRNKQNAISDERMKATVEEFFRWLPKGLAQARAEGESIPFYMHIDAKTGELTSLLFGQEALDAMKEA</sequence>
<protein>
    <submittedName>
        <fullName evidence="1">Uncharacterized protein</fullName>
    </submittedName>
</protein>
<evidence type="ECO:0000313" key="1">
    <source>
        <dbReference type="EMBL" id="GAA4461838.1"/>
    </source>
</evidence>